<feature type="transmembrane region" description="Helical" evidence="1">
    <location>
        <begin position="14"/>
        <end position="35"/>
    </location>
</feature>
<protein>
    <submittedName>
        <fullName evidence="2">Uncharacterized protein</fullName>
    </submittedName>
</protein>
<evidence type="ECO:0000256" key="1">
    <source>
        <dbReference type="SAM" id="Phobius"/>
    </source>
</evidence>
<proteinExistence type="predicted"/>
<name>A0A0A9B8J0_ARUDO</name>
<accession>A0A0A9B8J0</accession>
<keyword evidence="1" id="KW-0472">Membrane</keyword>
<sequence length="97" mass="11321">MTWKIIMLILLGRAWWMMANFLKGLFLTSCLMNLLRWSKMLAVLNKMVLRLMVLWVLLLAAVQLQQIMVQNPLLQSPRSLLVLIQTKMLSSIHQTNL</sequence>
<reference evidence="2" key="1">
    <citation type="submission" date="2014-09" db="EMBL/GenBank/DDBJ databases">
        <authorList>
            <person name="Magalhaes I.L.F."/>
            <person name="Oliveira U."/>
            <person name="Santos F.R."/>
            <person name="Vidigal T.H.D.A."/>
            <person name="Brescovit A.D."/>
            <person name="Santos A.J."/>
        </authorList>
    </citation>
    <scope>NUCLEOTIDE SEQUENCE</scope>
    <source>
        <tissue evidence="2">Shoot tissue taken approximately 20 cm above the soil surface</tissue>
    </source>
</reference>
<reference evidence="2" key="2">
    <citation type="journal article" date="2015" name="Data Brief">
        <title>Shoot transcriptome of the giant reed, Arundo donax.</title>
        <authorList>
            <person name="Barrero R.A."/>
            <person name="Guerrero F.D."/>
            <person name="Moolhuijzen P."/>
            <person name="Goolsby J.A."/>
            <person name="Tidwell J."/>
            <person name="Bellgard S.E."/>
            <person name="Bellgard M.I."/>
        </authorList>
    </citation>
    <scope>NUCLEOTIDE SEQUENCE</scope>
    <source>
        <tissue evidence="2">Shoot tissue taken approximately 20 cm above the soil surface</tissue>
    </source>
</reference>
<organism evidence="2">
    <name type="scientific">Arundo donax</name>
    <name type="common">Giant reed</name>
    <name type="synonym">Donax arundinaceus</name>
    <dbReference type="NCBI Taxonomy" id="35708"/>
    <lineage>
        <taxon>Eukaryota</taxon>
        <taxon>Viridiplantae</taxon>
        <taxon>Streptophyta</taxon>
        <taxon>Embryophyta</taxon>
        <taxon>Tracheophyta</taxon>
        <taxon>Spermatophyta</taxon>
        <taxon>Magnoliopsida</taxon>
        <taxon>Liliopsida</taxon>
        <taxon>Poales</taxon>
        <taxon>Poaceae</taxon>
        <taxon>PACMAD clade</taxon>
        <taxon>Arundinoideae</taxon>
        <taxon>Arundineae</taxon>
        <taxon>Arundo</taxon>
    </lineage>
</organism>
<dbReference type="AlphaFoldDB" id="A0A0A9B8J0"/>
<dbReference type="EMBL" id="GBRH01240345">
    <property type="protein sequence ID" value="JAD57550.1"/>
    <property type="molecule type" value="Transcribed_RNA"/>
</dbReference>
<feature type="transmembrane region" description="Helical" evidence="1">
    <location>
        <begin position="47"/>
        <end position="68"/>
    </location>
</feature>
<keyword evidence="1" id="KW-0812">Transmembrane</keyword>
<evidence type="ECO:0000313" key="2">
    <source>
        <dbReference type="EMBL" id="JAD57550.1"/>
    </source>
</evidence>
<keyword evidence="1" id="KW-1133">Transmembrane helix</keyword>